<dbReference type="GO" id="GO:0008380">
    <property type="term" value="P:RNA splicing"/>
    <property type="evidence" value="ECO:0007669"/>
    <property type="project" value="UniProtKB-KW"/>
</dbReference>
<keyword evidence="8" id="KW-0539">Nucleus</keyword>
<reference evidence="10 11" key="1">
    <citation type="submission" date="2020-01" db="EMBL/GenBank/DDBJ databases">
        <title>Aspergillus terreus IFO 6365 whole genome shotgun sequence.</title>
        <authorList>
            <person name="Kanamasa S."/>
            <person name="Takahashi H."/>
        </authorList>
    </citation>
    <scope>NUCLEOTIDE SEQUENCE [LARGE SCALE GENOMIC DNA]</scope>
    <source>
        <strain evidence="10 11">IFO 6365</strain>
    </source>
</reference>
<keyword evidence="11" id="KW-1185">Reference proteome</keyword>
<evidence type="ECO:0000313" key="10">
    <source>
        <dbReference type="EMBL" id="GFF19739.1"/>
    </source>
</evidence>
<dbReference type="GO" id="GO:0005634">
    <property type="term" value="C:nucleus"/>
    <property type="evidence" value="ECO:0007669"/>
    <property type="project" value="UniProtKB-SubCell"/>
</dbReference>
<name>A0A5M3ZB70_ASPTE</name>
<sequence length="635" mass="70162">MARSKAKARAKAQKATPKRHARNKFTMQEEARNTEGRNLWRTGLQLRHKAVQFVSAGDLEREDNPEVPQASEKREEPETIPEETTVTPPSDRQPAETTTAPSVSPSIDTLGEGVANAEISDPDTERMPADQDESSEDEIVFLGRQRRKDPAPQLLDRDHQMDTNDTNRDSQGSTSEQIQPPERPGALPSTTVSDARSATPELDYIDFGMPRRGRKSRSTLSDDEDGAIADYIANMDNDYLEGFNTPSSSSSSSSSEESDGDDNLRRATKAPTTGDFCTRSDPLATMETEETMEVATNLDLVDEESGLDTYTPKDPLEAYNESGTDTDSEDDVGDRDPYSQEIEDLLRALEGSSAPSTGRRNRPKGRPFAPATAFADALEMDPYYGLDMMDFDRPSLRKKKKGKHLPLDMVLSDSDLEMELERAWKNDREKKRIKKQQREQLRAQGLLGRKSDDPGMKSKYALNMDFDDLKVEIRTFMLSSKNSLSLPPMTKHRRKVIHDLAHDLSLNSQSRGKGSSRFPILHKTSRTPKHTRKTISQVDSVFSKGKFKYGGAKVWEQHTPKSAKSRRGGRPEGAVSYMDGDVVGGSAPEIGAGNKGRAMLEKMGWSTGTALGAANNKGILLPVAHVVKNSKAGLG</sequence>
<dbReference type="GO" id="GO:0005737">
    <property type="term" value="C:cytoplasm"/>
    <property type="evidence" value="ECO:0007669"/>
    <property type="project" value="UniProtKB-SubCell"/>
</dbReference>
<feature type="region of interest" description="Disordered" evidence="9">
    <location>
        <begin position="1"/>
        <end position="38"/>
    </location>
</feature>
<gene>
    <name evidence="10" type="ORF">ATEIFO6365_0010051900</name>
</gene>
<dbReference type="Pfam" id="PF01424">
    <property type="entry name" value="R3H"/>
    <property type="match status" value="1"/>
</dbReference>
<evidence type="ECO:0000256" key="9">
    <source>
        <dbReference type="SAM" id="MobiDB-lite"/>
    </source>
</evidence>
<evidence type="ECO:0000256" key="7">
    <source>
        <dbReference type="ARBA" id="ARBA00023187"/>
    </source>
</evidence>
<dbReference type="SMART" id="SM00443">
    <property type="entry name" value="G_patch"/>
    <property type="match status" value="1"/>
</dbReference>
<proteinExistence type="inferred from homology"/>
<protein>
    <recommendedName>
        <fullName evidence="4">Protein SQS1</fullName>
    </recommendedName>
</protein>
<evidence type="ECO:0000313" key="11">
    <source>
        <dbReference type="Proteomes" id="UP000452235"/>
    </source>
</evidence>
<feature type="compositionally biased region" description="Polar residues" evidence="9">
    <location>
        <begin position="95"/>
        <end position="107"/>
    </location>
</feature>
<evidence type="ECO:0000256" key="3">
    <source>
        <dbReference type="ARBA" id="ARBA00010306"/>
    </source>
</evidence>
<feature type="region of interest" description="Disordered" evidence="9">
    <location>
        <begin position="53"/>
        <end position="226"/>
    </location>
</feature>
<dbReference type="InterPro" id="IPR036867">
    <property type="entry name" value="R3H_dom_sf"/>
</dbReference>
<feature type="compositionally biased region" description="Basic residues" evidence="9">
    <location>
        <begin position="1"/>
        <end position="23"/>
    </location>
</feature>
<feature type="region of interest" description="Disordered" evidence="9">
    <location>
        <begin position="238"/>
        <end position="369"/>
    </location>
</feature>
<dbReference type="PANTHER" id="PTHR14195">
    <property type="entry name" value="G PATCH DOMAIN CONTAINING PROTEIN 2"/>
    <property type="match status" value="1"/>
</dbReference>
<dbReference type="VEuPathDB" id="FungiDB:ATEG_09004"/>
<evidence type="ECO:0000256" key="8">
    <source>
        <dbReference type="ARBA" id="ARBA00023242"/>
    </source>
</evidence>
<evidence type="ECO:0000256" key="6">
    <source>
        <dbReference type="ARBA" id="ARBA00022664"/>
    </source>
</evidence>
<dbReference type="InterPro" id="IPR034082">
    <property type="entry name" value="R3H_G-patch"/>
</dbReference>
<dbReference type="OrthoDB" id="21470at2759"/>
<feature type="compositionally biased region" description="Acidic residues" evidence="9">
    <location>
        <begin position="130"/>
        <end position="139"/>
    </location>
</feature>
<comment type="caution">
    <text evidence="10">The sequence shown here is derived from an EMBL/GenBank/DDBJ whole genome shotgun (WGS) entry which is preliminary data.</text>
</comment>
<keyword evidence="7" id="KW-0508">mRNA splicing</keyword>
<feature type="compositionally biased region" description="Basic and acidic residues" evidence="9">
    <location>
        <begin position="155"/>
        <end position="168"/>
    </location>
</feature>
<dbReference type="Pfam" id="PF01585">
    <property type="entry name" value="G-patch"/>
    <property type="match status" value="1"/>
</dbReference>
<dbReference type="InterPro" id="IPR001374">
    <property type="entry name" value="R3H_dom"/>
</dbReference>
<accession>A0A5M3ZB70</accession>
<evidence type="ECO:0000256" key="4">
    <source>
        <dbReference type="ARBA" id="ARBA00018964"/>
    </source>
</evidence>
<dbReference type="PROSITE" id="PS51061">
    <property type="entry name" value="R3H"/>
    <property type="match status" value="1"/>
</dbReference>
<evidence type="ECO:0000256" key="5">
    <source>
        <dbReference type="ARBA" id="ARBA00022490"/>
    </source>
</evidence>
<dbReference type="EMBL" id="BLJY01000010">
    <property type="protein sequence ID" value="GFF19739.1"/>
    <property type="molecule type" value="Genomic_DNA"/>
</dbReference>
<comment type="subcellular location">
    <subcellularLocation>
        <location evidence="2">Cytoplasm</location>
    </subcellularLocation>
    <subcellularLocation>
        <location evidence="1">Nucleus</location>
    </subcellularLocation>
</comment>
<dbReference type="SUPFAM" id="SSF82708">
    <property type="entry name" value="R3H domain"/>
    <property type="match status" value="1"/>
</dbReference>
<dbReference type="InterPro" id="IPR000467">
    <property type="entry name" value="G_patch_dom"/>
</dbReference>
<evidence type="ECO:0000256" key="2">
    <source>
        <dbReference type="ARBA" id="ARBA00004496"/>
    </source>
</evidence>
<feature type="compositionally biased region" description="Acidic residues" evidence="9">
    <location>
        <begin position="324"/>
        <end position="333"/>
    </location>
</feature>
<feature type="compositionally biased region" description="Polar residues" evidence="9">
    <location>
        <begin position="169"/>
        <end position="178"/>
    </location>
</feature>
<dbReference type="SMART" id="SM00393">
    <property type="entry name" value="R3H"/>
    <property type="match status" value="1"/>
</dbReference>
<organism evidence="10 11">
    <name type="scientific">Aspergillus terreus</name>
    <dbReference type="NCBI Taxonomy" id="33178"/>
    <lineage>
        <taxon>Eukaryota</taxon>
        <taxon>Fungi</taxon>
        <taxon>Dikarya</taxon>
        <taxon>Ascomycota</taxon>
        <taxon>Pezizomycotina</taxon>
        <taxon>Eurotiomycetes</taxon>
        <taxon>Eurotiomycetidae</taxon>
        <taxon>Eurotiales</taxon>
        <taxon>Aspergillaceae</taxon>
        <taxon>Aspergillus</taxon>
        <taxon>Aspergillus subgen. Circumdati</taxon>
    </lineage>
</organism>
<dbReference type="CDD" id="cd02646">
    <property type="entry name" value="R3H_G-patch"/>
    <property type="match status" value="1"/>
</dbReference>
<dbReference type="AlphaFoldDB" id="A0A5M3ZB70"/>
<dbReference type="PROSITE" id="PS50174">
    <property type="entry name" value="G_PATCH"/>
    <property type="match status" value="1"/>
</dbReference>
<comment type="similarity">
    <text evidence="3">Belongs to the SQS1 family.</text>
</comment>
<dbReference type="GO" id="GO:0006397">
    <property type="term" value="P:mRNA processing"/>
    <property type="evidence" value="ECO:0007669"/>
    <property type="project" value="UniProtKB-KW"/>
</dbReference>
<dbReference type="InterPro" id="IPR051189">
    <property type="entry name" value="Splicing_assoc_domain"/>
</dbReference>
<dbReference type="GO" id="GO:0003676">
    <property type="term" value="F:nucleic acid binding"/>
    <property type="evidence" value="ECO:0007669"/>
    <property type="project" value="UniProtKB-UniRule"/>
</dbReference>
<keyword evidence="5" id="KW-0963">Cytoplasm</keyword>
<evidence type="ECO:0000256" key="1">
    <source>
        <dbReference type="ARBA" id="ARBA00004123"/>
    </source>
</evidence>
<keyword evidence="6" id="KW-0507">mRNA processing</keyword>
<dbReference type="Proteomes" id="UP000452235">
    <property type="component" value="Unassembled WGS sequence"/>
</dbReference>
<dbReference type="Gene3D" id="3.30.1370.50">
    <property type="entry name" value="R3H-like domain"/>
    <property type="match status" value="1"/>
</dbReference>